<feature type="domain" description="Tetrapyrrole biosynthesis uroporphyrinogen III synthase" evidence="1">
    <location>
        <begin position="46"/>
        <end position="211"/>
    </location>
</feature>
<evidence type="ECO:0000259" key="1">
    <source>
        <dbReference type="Pfam" id="PF02602"/>
    </source>
</evidence>
<dbReference type="GO" id="GO:0004852">
    <property type="term" value="F:uroporphyrinogen-III synthase activity"/>
    <property type="evidence" value="ECO:0007669"/>
    <property type="project" value="InterPro"/>
</dbReference>
<reference evidence="2 3" key="1">
    <citation type="journal article" date="2017" name="Infect. Genet. Evol.">
        <title>Comparative genome analysis of fish pathogen Flavobacterium columnare reveals extensive sequence diversity within the species.</title>
        <authorList>
            <person name="Kayansamruaj P."/>
            <person name="Dong H.T."/>
            <person name="Hirono I."/>
            <person name="Kondo H."/>
            <person name="Senapin S."/>
            <person name="Rodkhum C."/>
        </authorList>
    </citation>
    <scope>NUCLEOTIDE SEQUENCE [LARGE SCALE GENOMIC DNA]</scope>
    <source>
        <strain evidence="2 3">1215</strain>
    </source>
</reference>
<dbReference type="GO" id="GO:0006780">
    <property type="term" value="P:uroporphyrinogen III biosynthetic process"/>
    <property type="evidence" value="ECO:0007669"/>
    <property type="project" value="InterPro"/>
</dbReference>
<dbReference type="Proteomes" id="UP000197768">
    <property type="component" value="Unassembled WGS sequence"/>
</dbReference>
<name>A0A246GIS7_9FLAO</name>
<evidence type="ECO:0000313" key="3">
    <source>
        <dbReference type="Proteomes" id="UP000197768"/>
    </source>
</evidence>
<gene>
    <name evidence="2" type="ORF">BWK59_06825</name>
</gene>
<comment type="caution">
    <text evidence="2">The sequence shown here is derived from an EMBL/GenBank/DDBJ whole genome shotgun (WGS) entry which is preliminary data.</text>
</comment>
<dbReference type="InterPro" id="IPR036108">
    <property type="entry name" value="4pyrrol_syn_uPrphyn_synt_sf"/>
</dbReference>
<dbReference type="PANTHER" id="PTHR12390:SF0">
    <property type="entry name" value="UROPORPHYRINOGEN-III SYNTHASE"/>
    <property type="match status" value="1"/>
</dbReference>
<dbReference type="AlphaFoldDB" id="A0A246GIS7"/>
<dbReference type="GO" id="GO:0005829">
    <property type="term" value="C:cytosol"/>
    <property type="evidence" value="ECO:0007669"/>
    <property type="project" value="TreeGrafter"/>
</dbReference>
<dbReference type="SUPFAM" id="SSF69618">
    <property type="entry name" value="HemD-like"/>
    <property type="match status" value="1"/>
</dbReference>
<dbReference type="Pfam" id="PF02602">
    <property type="entry name" value="HEM4"/>
    <property type="match status" value="1"/>
</dbReference>
<dbReference type="RefSeq" id="WP_088392330.1">
    <property type="nucleotide sequence ID" value="NZ_MTCZ01000051.1"/>
</dbReference>
<sequence length="232" mass="26422">MKIIQLLSTKKLPPNQKHLLLSSNFSIIEADFIEIKTKKVPIKELGEALIFTSQNAVLAILNSENIKDLRNKKIFCVGIKTKKLLEKNHFVVEIYANYAEELADIISLNYPYLNYTFFSGNLRQDILPKKLKDFGIIFNEIEIYETILAPQKISTKLDGILFYSPSGVKSYLKNNKITDEICFCIGTTTAKALKNITKNIIVTNQPSIENVIIQCLNYYKLTCSTQESNEIT</sequence>
<dbReference type="InterPro" id="IPR003754">
    <property type="entry name" value="4pyrrol_synth_uPrphyn_synth"/>
</dbReference>
<accession>A0A246GIS7</accession>
<organism evidence="2 3">
    <name type="scientific">Flavobacterium davisii</name>
    <dbReference type="NCBI Taxonomy" id="2906077"/>
    <lineage>
        <taxon>Bacteria</taxon>
        <taxon>Pseudomonadati</taxon>
        <taxon>Bacteroidota</taxon>
        <taxon>Flavobacteriia</taxon>
        <taxon>Flavobacteriales</taxon>
        <taxon>Flavobacteriaceae</taxon>
        <taxon>Flavobacterium</taxon>
    </lineage>
</organism>
<protein>
    <submittedName>
        <fullName evidence="2">Uroporphyrinogen III synthase</fullName>
    </submittedName>
</protein>
<dbReference type="EMBL" id="MTCZ01000051">
    <property type="protein sequence ID" value="OWP84148.1"/>
    <property type="molecule type" value="Genomic_DNA"/>
</dbReference>
<dbReference type="PANTHER" id="PTHR12390">
    <property type="entry name" value="UROPORPHYRINOGEN III SYNTHASE"/>
    <property type="match status" value="1"/>
</dbReference>
<proteinExistence type="predicted"/>
<dbReference type="Gene3D" id="3.40.50.10090">
    <property type="match status" value="2"/>
</dbReference>
<dbReference type="InterPro" id="IPR039793">
    <property type="entry name" value="UROS/Hem4"/>
</dbReference>
<evidence type="ECO:0000313" key="2">
    <source>
        <dbReference type="EMBL" id="OWP84148.1"/>
    </source>
</evidence>
<dbReference type="CDD" id="cd06578">
    <property type="entry name" value="HemD"/>
    <property type="match status" value="1"/>
</dbReference>